<gene>
    <name evidence="2" type="ORF">FHX33_000414</name>
</gene>
<dbReference type="EMBL" id="JACHVP010000001">
    <property type="protein sequence ID" value="MBB2965682.1"/>
    <property type="molecule type" value="Genomic_DNA"/>
</dbReference>
<dbReference type="Proteomes" id="UP000538196">
    <property type="component" value="Unassembled WGS sequence"/>
</dbReference>
<feature type="compositionally biased region" description="Low complexity" evidence="1">
    <location>
        <begin position="27"/>
        <end position="38"/>
    </location>
</feature>
<organism evidence="2 3">
    <name type="scientific">Leifsonia aquatica</name>
    <name type="common">Corynebacterium aquaticum</name>
    <dbReference type="NCBI Taxonomy" id="144185"/>
    <lineage>
        <taxon>Bacteria</taxon>
        <taxon>Bacillati</taxon>
        <taxon>Actinomycetota</taxon>
        <taxon>Actinomycetes</taxon>
        <taxon>Micrococcales</taxon>
        <taxon>Microbacteriaceae</taxon>
        <taxon>Leifsonia</taxon>
    </lineage>
</organism>
<comment type="caution">
    <text evidence="2">The sequence shown here is derived from an EMBL/GenBank/DDBJ whole genome shotgun (WGS) entry which is preliminary data.</text>
</comment>
<feature type="compositionally biased region" description="Basic and acidic residues" evidence="1">
    <location>
        <begin position="14"/>
        <end position="26"/>
    </location>
</feature>
<evidence type="ECO:0000313" key="2">
    <source>
        <dbReference type="EMBL" id="MBB2965682.1"/>
    </source>
</evidence>
<name>A0A7W4UTD4_LEIAQ</name>
<evidence type="ECO:0000256" key="1">
    <source>
        <dbReference type="SAM" id="MobiDB-lite"/>
    </source>
</evidence>
<reference evidence="2 3" key="1">
    <citation type="submission" date="2020-08" db="EMBL/GenBank/DDBJ databases">
        <title>Sequencing the genomes of 1000 actinobacteria strains.</title>
        <authorList>
            <person name="Klenk H.-P."/>
        </authorList>
    </citation>
    <scope>NUCLEOTIDE SEQUENCE [LARGE SCALE GENOMIC DNA]</scope>
    <source>
        <strain evidence="2 3">DSM 20146</strain>
    </source>
</reference>
<evidence type="ECO:0000313" key="3">
    <source>
        <dbReference type="Proteomes" id="UP000538196"/>
    </source>
</evidence>
<keyword evidence="3" id="KW-1185">Reference proteome</keyword>
<proteinExistence type="predicted"/>
<accession>A0A7W4UTD4</accession>
<feature type="region of interest" description="Disordered" evidence="1">
    <location>
        <begin position="1"/>
        <end position="38"/>
    </location>
</feature>
<sequence length="208" mass="23620">MTTQPLRVGPLTRRRLEERARQDAEALRGAPAPEAGAPPTVAALQARANAYARREEQRFHRHVRRELTEHRLLTAAVRTDLDAFDDRLDALPPAERDHARIAVGDGPAYAELRRLERRIARRHRRAEELAALIHARFTAARLRAARHFDRSDEKIAVYWGAYRAALPRDAADRDPGREGTPELRRSDWLTTRTDALEHWQGGTADGQA</sequence>
<dbReference type="AlphaFoldDB" id="A0A7W4UTD4"/>
<dbReference type="RefSeq" id="WP_183428105.1">
    <property type="nucleotide sequence ID" value="NZ_JACHVP010000001.1"/>
</dbReference>
<protein>
    <submittedName>
        <fullName evidence="2">Uncharacterized protein</fullName>
    </submittedName>
</protein>